<reference evidence="2" key="1">
    <citation type="submission" date="2009-07" db="EMBL/GenBank/DDBJ databases">
        <authorList>
            <person name="Weinstock G."/>
            <person name="Sodergren E."/>
            <person name="Clifton S."/>
            <person name="Fulton L."/>
            <person name="Fulton B."/>
            <person name="Courtney L."/>
            <person name="Fronick C."/>
            <person name="Harrison M."/>
            <person name="Strong C."/>
            <person name="Farmer C."/>
            <person name="Delahaunty K."/>
            <person name="Markovic C."/>
            <person name="Hall O."/>
            <person name="Minx P."/>
            <person name="Tomlinson C."/>
            <person name="Mitreva M."/>
            <person name="Nelson J."/>
            <person name="Hou S."/>
            <person name="Wollam A."/>
            <person name="Pepin K.H."/>
            <person name="Johnson M."/>
            <person name="Bhonagiri V."/>
            <person name="Nash W.E."/>
            <person name="Warren W."/>
            <person name="Chinwalla A."/>
            <person name="Mardis E.R."/>
            <person name="Wilson R.K."/>
        </authorList>
    </citation>
    <scope>NUCLEOTIDE SEQUENCE [LARGE SCALE GENOMIC DNA]</scope>
    <source>
        <strain evidence="2">DSM 14469</strain>
    </source>
</reference>
<feature type="region of interest" description="Disordered" evidence="1">
    <location>
        <begin position="39"/>
        <end position="79"/>
    </location>
</feature>
<organism evidence="2 3">
    <name type="scientific">Marvinbryantia formatexigens DSM 14469</name>
    <dbReference type="NCBI Taxonomy" id="478749"/>
    <lineage>
        <taxon>Bacteria</taxon>
        <taxon>Bacillati</taxon>
        <taxon>Bacillota</taxon>
        <taxon>Clostridia</taxon>
        <taxon>Lachnospirales</taxon>
        <taxon>Lachnospiraceae</taxon>
        <taxon>Marvinbryantia</taxon>
    </lineage>
</organism>
<gene>
    <name evidence="2" type="ORF">BRYFOR_08057</name>
</gene>
<name>C6LHE6_9FIRM</name>
<dbReference type="EMBL" id="ACCL02000014">
    <property type="protein sequence ID" value="EET59933.1"/>
    <property type="molecule type" value="Genomic_DNA"/>
</dbReference>
<evidence type="ECO:0000256" key="1">
    <source>
        <dbReference type="SAM" id="MobiDB-lite"/>
    </source>
</evidence>
<evidence type="ECO:0000313" key="2">
    <source>
        <dbReference type="EMBL" id="EET59933.1"/>
    </source>
</evidence>
<sequence length="79" mass="8278">MYLISPCREICAAIFLIIIQSGSRSGGKADDGKRYAGGCSAEAGTTGTGQEEKQMTGKSTLAGALLKPERRGLDRRKSG</sequence>
<dbReference type="Proteomes" id="UP000005561">
    <property type="component" value="Unassembled WGS sequence"/>
</dbReference>
<proteinExistence type="predicted"/>
<accession>C6LHE6</accession>
<protein>
    <submittedName>
        <fullName evidence="2">Uncharacterized protein</fullName>
    </submittedName>
</protein>
<evidence type="ECO:0000313" key="3">
    <source>
        <dbReference type="Proteomes" id="UP000005561"/>
    </source>
</evidence>
<keyword evidence="3" id="KW-1185">Reference proteome</keyword>
<comment type="caution">
    <text evidence="2">The sequence shown here is derived from an EMBL/GenBank/DDBJ whole genome shotgun (WGS) entry which is preliminary data.</text>
</comment>
<feature type="compositionally biased region" description="Basic and acidic residues" evidence="1">
    <location>
        <begin position="67"/>
        <end position="79"/>
    </location>
</feature>
<dbReference type="AlphaFoldDB" id="C6LHE6"/>